<dbReference type="EMBL" id="JAUJEB010000005">
    <property type="protein sequence ID" value="MDN5214528.1"/>
    <property type="molecule type" value="Genomic_DNA"/>
</dbReference>
<dbReference type="Gene3D" id="1.20.120.450">
    <property type="entry name" value="dinb family like domain"/>
    <property type="match status" value="1"/>
</dbReference>
<sequence>MRVFYTPLIIILFLSALVRADDDPGKKARKASKTLATDFARNYVPVLETAKTITLAVAEAMPKEKYTYKPMEISKTFGQQMVHIAYTITILEETHIQGKELAFQEPSAEGKSKEEIKNMLVKAFDQLIASAKAISSQDLKTPVNLSDARVLSKQYVYVFIHDHLTNHRAKANLYVRMNGIEPPAYGF</sequence>
<feature type="signal peptide" evidence="3">
    <location>
        <begin position="1"/>
        <end position="20"/>
    </location>
</feature>
<evidence type="ECO:0000256" key="1">
    <source>
        <dbReference type="ARBA" id="ARBA00008635"/>
    </source>
</evidence>
<dbReference type="Proteomes" id="UP001172083">
    <property type="component" value="Unassembled WGS sequence"/>
</dbReference>
<comment type="similarity">
    <text evidence="1">Belongs to the DinB family.</text>
</comment>
<feature type="chain" id="PRO_5047178055" evidence="3">
    <location>
        <begin position="21"/>
        <end position="187"/>
    </location>
</feature>
<keyword evidence="3" id="KW-0732">Signal</keyword>
<evidence type="ECO:0000256" key="3">
    <source>
        <dbReference type="SAM" id="SignalP"/>
    </source>
</evidence>
<keyword evidence="2" id="KW-0479">Metal-binding</keyword>
<dbReference type="Pfam" id="PF05163">
    <property type="entry name" value="DinB"/>
    <property type="match status" value="1"/>
</dbReference>
<organism evidence="4 5">
    <name type="scientific">Agaribacillus aureus</name>
    <dbReference type="NCBI Taxonomy" id="3051825"/>
    <lineage>
        <taxon>Bacteria</taxon>
        <taxon>Pseudomonadati</taxon>
        <taxon>Bacteroidota</taxon>
        <taxon>Cytophagia</taxon>
        <taxon>Cytophagales</taxon>
        <taxon>Splendidivirgaceae</taxon>
        <taxon>Agaribacillus</taxon>
    </lineage>
</organism>
<gene>
    <name evidence="4" type="ORF">QQ020_20785</name>
</gene>
<comment type="caution">
    <text evidence="4">The sequence shown here is derived from an EMBL/GenBank/DDBJ whole genome shotgun (WGS) entry which is preliminary data.</text>
</comment>
<proteinExistence type="inferred from homology"/>
<evidence type="ECO:0000313" key="5">
    <source>
        <dbReference type="Proteomes" id="UP001172083"/>
    </source>
</evidence>
<reference evidence="4" key="1">
    <citation type="submission" date="2023-06" db="EMBL/GenBank/DDBJ databases">
        <title>Genomic of Agaribacillus aureum.</title>
        <authorList>
            <person name="Wang G."/>
        </authorList>
    </citation>
    <scope>NUCLEOTIDE SEQUENCE</scope>
    <source>
        <strain evidence="4">BMA12</strain>
    </source>
</reference>
<evidence type="ECO:0000256" key="2">
    <source>
        <dbReference type="ARBA" id="ARBA00022723"/>
    </source>
</evidence>
<name>A0ABT8L9V0_9BACT</name>
<evidence type="ECO:0000313" key="4">
    <source>
        <dbReference type="EMBL" id="MDN5214528.1"/>
    </source>
</evidence>
<dbReference type="SUPFAM" id="SSF109854">
    <property type="entry name" value="DinB/YfiT-like putative metalloenzymes"/>
    <property type="match status" value="1"/>
</dbReference>
<dbReference type="InterPro" id="IPR034660">
    <property type="entry name" value="DinB/YfiT-like"/>
</dbReference>
<accession>A0ABT8L9V0</accession>
<keyword evidence="5" id="KW-1185">Reference proteome</keyword>
<dbReference type="RefSeq" id="WP_346759867.1">
    <property type="nucleotide sequence ID" value="NZ_JAUJEB010000005.1"/>
</dbReference>
<protein>
    <submittedName>
        <fullName evidence="4">DinB family protein</fullName>
    </submittedName>
</protein>
<dbReference type="InterPro" id="IPR007837">
    <property type="entry name" value="DinB"/>
</dbReference>